<evidence type="ECO:0000313" key="4">
    <source>
        <dbReference type="Proteomes" id="UP001194468"/>
    </source>
</evidence>
<gene>
    <name evidence="3" type="ORF">L210DRAFT_3556401</name>
</gene>
<evidence type="ECO:0000259" key="2">
    <source>
        <dbReference type="Pfam" id="PF20151"/>
    </source>
</evidence>
<comment type="caution">
    <text evidence="3">The sequence shown here is derived from an EMBL/GenBank/DDBJ whole genome shotgun (WGS) entry which is preliminary data.</text>
</comment>
<name>A0AAD4GBC0_BOLED</name>
<dbReference type="Proteomes" id="UP001194468">
    <property type="component" value="Unassembled WGS sequence"/>
</dbReference>
<sequence>MSLIPPGTAPSFDITLYASVQVAVTCAALYDHALGLGREVELIWMKPPSLVTVLYVIARYLGDVVLIAGLCLCFSVSESEEECIRLFQFRAWGALAYSWATQATMQLRIYAMYGRSRRTLVMMVTSFLCEVAAIAFIIWRTIGPDSSLKAITNGVSGGHFCAFSGIHANFVYIFIPFLCFESFLFLLAARAFFKSTKRIWKAGICDEKILGVNTSSESFMCILARDSLCYFFVNLIACAVVMGLWQSVAVLYANMCIPFVMLLEVLVGTRLILDFRERYARQDDVLSARCSSLYFRDDIQLDIIYKPERCGVETIVVTDAIV</sequence>
<protein>
    <recommendedName>
        <fullName evidence="2">DUF6533 domain-containing protein</fullName>
    </recommendedName>
</protein>
<organism evidence="3 4">
    <name type="scientific">Boletus edulis BED1</name>
    <dbReference type="NCBI Taxonomy" id="1328754"/>
    <lineage>
        <taxon>Eukaryota</taxon>
        <taxon>Fungi</taxon>
        <taxon>Dikarya</taxon>
        <taxon>Basidiomycota</taxon>
        <taxon>Agaricomycotina</taxon>
        <taxon>Agaricomycetes</taxon>
        <taxon>Agaricomycetidae</taxon>
        <taxon>Boletales</taxon>
        <taxon>Boletineae</taxon>
        <taxon>Boletaceae</taxon>
        <taxon>Boletoideae</taxon>
        <taxon>Boletus</taxon>
    </lineage>
</organism>
<keyword evidence="1" id="KW-0472">Membrane</keyword>
<feature type="transmembrane region" description="Helical" evidence="1">
    <location>
        <begin position="170"/>
        <end position="193"/>
    </location>
</feature>
<evidence type="ECO:0000313" key="3">
    <source>
        <dbReference type="EMBL" id="KAF8433532.1"/>
    </source>
</evidence>
<keyword evidence="1" id="KW-1133">Transmembrane helix</keyword>
<feature type="transmembrane region" description="Helical" evidence="1">
    <location>
        <begin position="119"/>
        <end position="139"/>
    </location>
</feature>
<proteinExistence type="predicted"/>
<feature type="transmembrane region" description="Helical" evidence="1">
    <location>
        <begin position="50"/>
        <end position="77"/>
    </location>
</feature>
<dbReference type="InterPro" id="IPR045340">
    <property type="entry name" value="DUF6533"/>
</dbReference>
<feature type="transmembrane region" description="Helical" evidence="1">
    <location>
        <begin position="228"/>
        <end position="245"/>
    </location>
</feature>
<accession>A0AAD4GBC0</accession>
<dbReference type="Pfam" id="PF20151">
    <property type="entry name" value="DUF6533"/>
    <property type="match status" value="1"/>
</dbReference>
<reference evidence="3" key="1">
    <citation type="submission" date="2019-10" db="EMBL/GenBank/DDBJ databases">
        <authorList>
            <consortium name="DOE Joint Genome Institute"/>
            <person name="Kuo A."/>
            <person name="Miyauchi S."/>
            <person name="Kiss E."/>
            <person name="Drula E."/>
            <person name="Kohler A."/>
            <person name="Sanchez-Garcia M."/>
            <person name="Andreopoulos B."/>
            <person name="Barry K.W."/>
            <person name="Bonito G."/>
            <person name="Buee M."/>
            <person name="Carver A."/>
            <person name="Chen C."/>
            <person name="Cichocki N."/>
            <person name="Clum A."/>
            <person name="Culley D."/>
            <person name="Crous P.W."/>
            <person name="Fauchery L."/>
            <person name="Girlanda M."/>
            <person name="Hayes R."/>
            <person name="Keri Z."/>
            <person name="LaButti K."/>
            <person name="Lipzen A."/>
            <person name="Lombard V."/>
            <person name="Magnuson J."/>
            <person name="Maillard F."/>
            <person name="Morin E."/>
            <person name="Murat C."/>
            <person name="Nolan M."/>
            <person name="Ohm R."/>
            <person name="Pangilinan J."/>
            <person name="Pereira M."/>
            <person name="Perotto S."/>
            <person name="Peter M."/>
            <person name="Riley R."/>
            <person name="Sitrit Y."/>
            <person name="Stielow B."/>
            <person name="Szollosi G."/>
            <person name="Zifcakova L."/>
            <person name="Stursova M."/>
            <person name="Spatafora J.W."/>
            <person name="Tedersoo L."/>
            <person name="Vaario L.-M."/>
            <person name="Yamada A."/>
            <person name="Yan M."/>
            <person name="Wang P."/>
            <person name="Xu J."/>
            <person name="Bruns T."/>
            <person name="Baldrian P."/>
            <person name="Vilgalys R."/>
            <person name="Henrissat B."/>
            <person name="Grigoriev I.V."/>
            <person name="Hibbett D."/>
            <person name="Nagy L.G."/>
            <person name="Martin F.M."/>
        </authorList>
    </citation>
    <scope>NUCLEOTIDE SEQUENCE</scope>
    <source>
        <strain evidence="3">BED1</strain>
    </source>
</reference>
<feature type="transmembrane region" description="Helical" evidence="1">
    <location>
        <begin position="251"/>
        <end position="273"/>
    </location>
</feature>
<reference evidence="3" key="2">
    <citation type="journal article" date="2020" name="Nat. Commun.">
        <title>Large-scale genome sequencing of mycorrhizal fungi provides insights into the early evolution of symbiotic traits.</title>
        <authorList>
            <person name="Miyauchi S."/>
            <person name="Kiss E."/>
            <person name="Kuo A."/>
            <person name="Drula E."/>
            <person name="Kohler A."/>
            <person name="Sanchez-Garcia M."/>
            <person name="Morin E."/>
            <person name="Andreopoulos B."/>
            <person name="Barry K.W."/>
            <person name="Bonito G."/>
            <person name="Buee M."/>
            <person name="Carver A."/>
            <person name="Chen C."/>
            <person name="Cichocki N."/>
            <person name="Clum A."/>
            <person name="Culley D."/>
            <person name="Crous P.W."/>
            <person name="Fauchery L."/>
            <person name="Girlanda M."/>
            <person name="Hayes R.D."/>
            <person name="Keri Z."/>
            <person name="LaButti K."/>
            <person name="Lipzen A."/>
            <person name="Lombard V."/>
            <person name="Magnuson J."/>
            <person name="Maillard F."/>
            <person name="Murat C."/>
            <person name="Nolan M."/>
            <person name="Ohm R.A."/>
            <person name="Pangilinan J."/>
            <person name="Pereira M.F."/>
            <person name="Perotto S."/>
            <person name="Peter M."/>
            <person name="Pfister S."/>
            <person name="Riley R."/>
            <person name="Sitrit Y."/>
            <person name="Stielow J.B."/>
            <person name="Szollosi G."/>
            <person name="Zifcakova L."/>
            <person name="Stursova M."/>
            <person name="Spatafora J.W."/>
            <person name="Tedersoo L."/>
            <person name="Vaario L.M."/>
            <person name="Yamada A."/>
            <person name="Yan M."/>
            <person name="Wang P."/>
            <person name="Xu J."/>
            <person name="Bruns T."/>
            <person name="Baldrian P."/>
            <person name="Vilgalys R."/>
            <person name="Dunand C."/>
            <person name="Henrissat B."/>
            <person name="Grigoriev I.V."/>
            <person name="Hibbett D."/>
            <person name="Nagy L.G."/>
            <person name="Martin F.M."/>
        </authorList>
    </citation>
    <scope>NUCLEOTIDE SEQUENCE</scope>
    <source>
        <strain evidence="3">BED1</strain>
    </source>
</reference>
<evidence type="ECO:0000256" key="1">
    <source>
        <dbReference type="SAM" id="Phobius"/>
    </source>
</evidence>
<feature type="domain" description="DUF6533" evidence="2">
    <location>
        <begin position="20"/>
        <end position="62"/>
    </location>
</feature>
<dbReference type="AlphaFoldDB" id="A0AAD4GBC0"/>
<keyword evidence="4" id="KW-1185">Reference proteome</keyword>
<keyword evidence="1" id="KW-0812">Transmembrane</keyword>
<dbReference type="EMBL" id="WHUW01000033">
    <property type="protein sequence ID" value="KAF8433532.1"/>
    <property type="molecule type" value="Genomic_DNA"/>
</dbReference>